<dbReference type="AlphaFoldDB" id="A0A397SWP8"/>
<evidence type="ECO:0000313" key="2">
    <source>
        <dbReference type="Proteomes" id="UP000265703"/>
    </source>
</evidence>
<accession>A0A397SWP8</accession>
<dbReference type="InterPro" id="IPR032675">
    <property type="entry name" value="LRR_dom_sf"/>
</dbReference>
<evidence type="ECO:0000313" key="1">
    <source>
        <dbReference type="EMBL" id="RIA89086.1"/>
    </source>
</evidence>
<dbReference type="OrthoDB" id="2333111at2759"/>
<organism evidence="1 2">
    <name type="scientific">Glomus cerebriforme</name>
    <dbReference type="NCBI Taxonomy" id="658196"/>
    <lineage>
        <taxon>Eukaryota</taxon>
        <taxon>Fungi</taxon>
        <taxon>Fungi incertae sedis</taxon>
        <taxon>Mucoromycota</taxon>
        <taxon>Glomeromycotina</taxon>
        <taxon>Glomeromycetes</taxon>
        <taxon>Glomerales</taxon>
        <taxon>Glomeraceae</taxon>
        <taxon>Glomus</taxon>
    </lineage>
</organism>
<reference evidence="1 2" key="1">
    <citation type="submission" date="2018-06" db="EMBL/GenBank/DDBJ databases">
        <title>Comparative genomics reveals the genomic features of Rhizophagus irregularis, R. cerebriforme, R. diaphanum and Gigaspora rosea, and their symbiotic lifestyle signature.</title>
        <authorList>
            <person name="Morin E."/>
            <person name="San Clemente H."/>
            <person name="Chen E.C.H."/>
            <person name="De La Providencia I."/>
            <person name="Hainaut M."/>
            <person name="Kuo A."/>
            <person name="Kohler A."/>
            <person name="Murat C."/>
            <person name="Tang N."/>
            <person name="Roy S."/>
            <person name="Loubradou J."/>
            <person name="Henrissat B."/>
            <person name="Grigoriev I.V."/>
            <person name="Corradi N."/>
            <person name="Roux C."/>
            <person name="Martin F.M."/>
        </authorList>
    </citation>
    <scope>NUCLEOTIDE SEQUENCE [LARGE SCALE GENOMIC DNA]</scope>
    <source>
        <strain evidence="1 2">DAOM 227022</strain>
    </source>
</reference>
<dbReference type="Proteomes" id="UP000265703">
    <property type="component" value="Unassembled WGS sequence"/>
</dbReference>
<sequence>MLKKNQYLQLLFSNNCLESVIDNLKDNKETLFSCLLVNRLLCKHVIPYLWSSPFDLEINPNKHKLIIRTYISCLREEEKQWLINYQELTTPTIDYPKYLKIFNNNQIQEAVEKFISEEKEEKEEEETEKIGLLYKLITNLLFKNTKGFTDLEITRNYSTITDIKFTNLIQALTKLHTFEFSGVCSQKICQLFKNFAQNINTIQKLSILFQPQNGQEIAFEIILSITELIKSQTEITSLTISQYLDNCNYSEIYSSINFHSNSLKFLRIEGLVQVQQLLNVLKNCNNLETLQLWEIDGIDNDNLFNSNYPGFEIKNIKNLYCDGYYSNHSTLTTIRFFLRICNQNLKMLWLSHVTKEILKDIGDYFPNLNYLSLKIYEEELPYLIKLLPSMILENFTLSIIPNSNNNELLLFNNHNIAINFTTSLIMQLTNSMPITLRYFGIDFIMKKRDFKFFFESLRVPLIQLAILESSIIYDYVLMDILTYAKKYGTLKELIYDQSYDDKNFSEKMLEEARTVIPKIRVLKRGKSSICKNYFDIQYYDESRRN</sequence>
<dbReference type="EMBL" id="QKYT01000233">
    <property type="protein sequence ID" value="RIA89086.1"/>
    <property type="molecule type" value="Genomic_DNA"/>
</dbReference>
<keyword evidence="2" id="KW-1185">Reference proteome</keyword>
<comment type="caution">
    <text evidence="1">The sequence shown here is derived from an EMBL/GenBank/DDBJ whole genome shotgun (WGS) entry which is preliminary data.</text>
</comment>
<dbReference type="Gene3D" id="3.80.10.10">
    <property type="entry name" value="Ribonuclease Inhibitor"/>
    <property type="match status" value="1"/>
</dbReference>
<proteinExistence type="predicted"/>
<protein>
    <recommendedName>
        <fullName evidence="3">F-box domain-containing protein</fullName>
    </recommendedName>
</protein>
<gene>
    <name evidence="1" type="ORF">C1645_806438</name>
</gene>
<dbReference type="SUPFAM" id="SSF52047">
    <property type="entry name" value="RNI-like"/>
    <property type="match status" value="1"/>
</dbReference>
<name>A0A397SWP8_9GLOM</name>
<evidence type="ECO:0008006" key="3">
    <source>
        <dbReference type="Google" id="ProtNLM"/>
    </source>
</evidence>